<keyword evidence="2" id="KW-1133">Transmembrane helix</keyword>
<feature type="transmembrane region" description="Helical" evidence="2">
    <location>
        <begin position="472"/>
        <end position="490"/>
    </location>
</feature>
<keyword evidence="1" id="KW-0175">Coiled coil</keyword>
<keyword evidence="5" id="KW-1185">Reference proteome</keyword>
<dbReference type="InterPro" id="IPR038734">
    <property type="entry name" value="YhaN_AAA"/>
</dbReference>
<evidence type="ECO:0000313" key="5">
    <source>
        <dbReference type="Proteomes" id="UP000184128"/>
    </source>
</evidence>
<keyword evidence="2" id="KW-0472">Membrane</keyword>
<evidence type="ECO:0000256" key="2">
    <source>
        <dbReference type="SAM" id="Phobius"/>
    </source>
</evidence>
<dbReference type="PANTHER" id="PTHR41259">
    <property type="entry name" value="DOUBLE-STRAND BREAK REPAIR RAD50 ATPASE, PUTATIVE-RELATED"/>
    <property type="match status" value="1"/>
</dbReference>
<feature type="coiled-coil region" evidence="1">
    <location>
        <begin position="274"/>
        <end position="331"/>
    </location>
</feature>
<accession>A0A1M4XB59</accession>
<dbReference type="OrthoDB" id="9764467at2"/>
<feature type="coiled-coil region" evidence="1">
    <location>
        <begin position="183"/>
        <end position="241"/>
    </location>
</feature>
<proteinExistence type="predicted"/>
<protein>
    <submittedName>
        <fullName evidence="4">Uncharacterized protein YhaN</fullName>
    </submittedName>
</protein>
<gene>
    <name evidence="4" type="ORF">SAMN02745249_01403</name>
</gene>
<dbReference type="EMBL" id="FQUF01000020">
    <property type="protein sequence ID" value="SHE90747.1"/>
    <property type="molecule type" value="Genomic_DNA"/>
</dbReference>
<dbReference type="AlphaFoldDB" id="A0A1M4XB59"/>
<feature type="domain" description="YhaN AAA" evidence="3">
    <location>
        <begin position="1"/>
        <end position="206"/>
    </location>
</feature>
<dbReference type="PANTHER" id="PTHR41259:SF1">
    <property type="entry name" value="DOUBLE-STRAND BREAK REPAIR RAD50 ATPASE, PUTATIVE-RELATED"/>
    <property type="match status" value="1"/>
</dbReference>
<keyword evidence="2" id="KW-0812">Transmembrane</keyword>
<dbReference type="SUPFAM" id="SSF52540">
    <property type="entry name" value="P-loop containing nucleoside triphosphate hydrolases"/>
    <property type="match status" value="2"/>
</dbReference>
<dbReference type="Proteomes" id="UP000184128">
    <property type="component" value="Unassembled WGS sequence"/>
</dbReference>
<feature type="coiled-coil region" evidence="1">
    <location>
        <begin position="383"/>
        <end position="417"/>
    </location>
</feature>
<dbReference type="Pfam" id="PF13514">
    <property type="entry name" value="AAA_27"/>
    <property type="match status" value="1"/>
</dbReference>
<evidence type="ECO:0000313" key="4">
    <source>
        <dbReference type="EMBL" id="SHE90747.1"/>
    </source>
</evidence>
<name>A0A1M4XB59_9LACT</name>
<dbReference type="Gene3D" id="3.40.50.300">
    <property type="entry name" value="P-loop containing nucleotide triphosphate hydrolases"/>
    <property type="match status" value="2"/>
</dbReference>
<evidence type="ECO:0000259" key="3">
    <source>
        <dbReference type="Pfam" id="PF13514"/>
    </source>
</evidence>
<reference evidence="5" key="1">
    <citation type="submission" date="2016-11" db="EMBL/GenBank/DDBJ databases">
        <authorList>
            <person name="Varghese N."/>
            <person name="Submissions S."/>
        </authorList>
    </citation>
    <scope>NUCLEOTIDE SEQUENCE [LARGE SCALE GENOMIC DNA]</scope>
    <source>
        <strain evidence="5">DSM 15692</strain>
    </source>
</reference>
<sequence>MRIKQLEIYGYGKWVDQTFDLVNDVQLFYGANEAGKSTLMSFIHSILFGFPTRNSTLLRYEPHESSKYGGKIMAEDPRFGQVVIERVHGKVTGNVTVTLEDGTTGADELLDTLLSGMTRETFQNIFSFSLSDIENVHQLNKNQLNRYLLNIGAHGTDDYLDYIDEFKKEADKLYRPTGRVLPLNQQLATLENQEKRLGELEARNESYLDLIEENNRQLIEMEQLEKNRDQVEKRLADVLEIKKEWHIYEEIKTLQASIRKTNLPPLKEDGHYLFEEYKKECSKINEQLQEINLAITQQKETLTNPEMMQQYEQHQQEITELEQALPEMMEQLGDYQFLSNQQTENQKQLLLLNRQLKREQNTTEPVVFTEVEKENVQEWLVSHEQLEEKLVALQIALQKLENELNLKNQQLDQIEAIMWDSETLRSIEDELATEESIEKAPEEKPKKSYLLSGGLALFALLASFFVQPPIQWVTLGLGLLSLAGTFLLFVKRDKKKLAPNKEPSAFMVQEYEKQSQLKEQWRDLLGEIDSVQAHYQEQLKIKESYLHKQRLIKDHWQALLREHKLSEYLDFIEATQIIEQSNTLLDRLHKNKKVQQTLNERAEALKPPTDKISKLLELPEELSFSEKIARFRTYLSKLQLILNDEASKMEKLSALRQEKKQLVASKQNTQNKMITLIETAGAKDEAAFFDLYKQKEALDAKKSRLLFLKENAPSFNEENELPTKEELKKKEAKLREDLQVLAEQNKAALRESANTQLSIERLEEDGTYTEELQNFENQKATAQHLVDEWVSNKVAAGILRETLNQVTQDRFEEILFDAETYFNLLTEEKYEKIVFKNEELFVQHRKGRMEDVRVLSRGTAEPLYVAIRLAYIKNTQKVMELPVIMDDPFVNFDSTRQKNMYQLMQYLGKDLQIIYFTFDPSVHSQFEVEQITNLKDF</sequence>
<evidence type="ECO:0000256" key="1">
    <source>
        <dbReference type="SAM" id="Coils"/>
    </source>
</evidence>
<organism evidence="4 5">
    <name type="scientific">Atopostipes suicloacalis DSM 15692</name>
    <dbReference type="NCBI Taxonomy" id="1121025"/>
    <lineage>
        <taxon>Bacteria</taxon>
        <taxon>Bacillati</taxon>
        <taxon>Bacillota</taxon>
        <taxon>Bacilli</taxon>
        <taxon>Lactobacillales</taxon>
        <taxon>Carnobacteriaceae</taxon>
        <taxon>Atopostipes</taxon>
    </lineage>
</organism>
<dbReference type="InterPro" id="IPR027417">
    <property type="entry name" value="P-loop_NTPase"/>
</dbReference>
<dbReference type="STRING" id="1121025.SAMN02745249_01403"/>
<dbReference type="RefSeq" id="WP_073298153.1">
    <property type="nucleotide sequence ID" value="NZ_FQUF01000020.1"/>
</dbReference>
<feature type="coiled-coil region" evidence="1">
    <location>
        <begin position="724"/>
        <end position="765"/>
    </location>
</feature>